<name>A0A066UF49_9PSEU</name>
<protein>
    <submittedName>
        <fullName evidence="1">Uncharacterized protein</fullName>
    </submittedName>
</protein>
<dbReference type="eggNOG" id="ENOG502ZYGE">
    <property type="taxonomic scope" value="Bacteria"/>
</dbReference>
<dbReference type="Proteomes" id="UP000027345">
    <property type="component" value="Unassembled WGS sequence"/>
</dbReference>
<accession>A0A066UF49</accession>
<organism evidence="1 2">
    <name type="scientific">Amycolatopsis rifamycinica</name>
    <dbReference type="NCBI Taxonomy" id="287986"/>
    <lineage>
        <taxon>Bacteria</taxon>
        <taxon>Bacillati</taxon>
        <taxon>Actinomycetota</taxon>
        <taxon>Actinomycetes</taxon>
        <taxon>Pseudonocardiales</taxon>
        <taxon>Pseudonocardiaceae</taxon>
        <taxon>Amycolatopsis</taxon>
    </lineage>
</organism>
<gene>
    <name evidence="1" type="ORF">DV20_07370</name>
</gene>
<dbReference type="EMBL" id="JMQI01000014">
    <property type="protein sequence ID" value="KDN22848.1"/>
    <property type="molecule type" value="Genomic_DNA"/>
</dbReference>
<sequence>MARGRRVMPGQHVTHRHLLTRVDPQNAPRAKLDAIVVPNGRPPVYLKQAIDAAVRLGAHLLLLCSLRANANNAAIQARRAGARVTAIDVRRLPAWGIPAFETDQLLSRSREHHRKVDTSLKRNLGLSIAALAGWKRILFLDDDIELPDLEDLGVAAGALGEHAVVGLENGGMPDNSVVCHALRDIGVDQATFIGGGALAVGEDAFDSFFPNIYNEDWFFLLDGMGLRPSAVTGLATQKPYDPYRDADRARGEELGDTLAEGVFGLLDRGLGLNEADEKYWRGFLPDRRQIIKHTVERVESSTIESAQKARMIVALKAAIGRSYLIEPELCVKYLQAWQVDNVRWRDHMSKSRHDVVSFEDALVSLGIDPSRIHWGVEHRIRNGAKRRSNESRPSVRA</sequence>
<dbReference type="STRING" id="287986.DV20_07370"/>
<dbReference type="AlphaFoldDB" id="A0A066UF49"/>
<reference evidence="1 2" key="1">
    <citation type="submission" date="2014-05" db="EMBL/GenBank/DDBJ databases">
        <title>Draft genome sequence of Amycolatopsis rifamycinica DSM 46095.</title>
        <authorList>
            <person name="Lal R."/>
            <person name="Saxena A."/>
            <person name="Kumari R."/>
            <person name="Mukherjee U."/>
            <person name="Singh P."/>
            <person name="Sangwan N."/>
            <person name="Mahato N.K."/>
        </authorList>
    </citation>
    <scope>NUCLEOTIDE SEQUENCE [LARGE SCALE GENOMIC DNA]</scope>
    <source>
        <strain evidence="1 2">DSM 46095</strain>
    </source>
</reference>
<comment type="caution">
    <text evidence="1">The sequence shown here is derived from an EMBL/GenBank/DDBJ whole genome shotgun (WGS) entry which is preliminary data.</text>
</comment>
<proteinExistence type="predicted"/>
<evidence type="ECO:0000313" key="2">
    <source>
        <dbReference type="Proteomes" id="UP000027345"/>
    </source>
</evidence>
<keyword evidence="2" id="KW-1185">Reference proteome</keyword>
<evidence type="ECO:0000313" key="1">
    <source>
        <dbReference type="EMBL" id="KDN22848.1"/>
    </source>
</evidence>